<proteinExistence type="predicted"/>
<evidence type="ECO:0000313" key="1">
    <source>
        <dbReference type="EMBL" id="KAI3822923.1"/>
    </source>
</evidence>
<reference evidence="1 2" key="2">
    <citation type="journal article" date="2022" name="Mol. Ecol. Resour.">
        <title>The genomes of chicory, endive, great burdock and yacon provide insights into Asteraceae paleo-polyploidization history and plant inulin production.</title>
        <authorList>
            <person name="Fan W."/>
            <person name="Wang S."/>
            <person name="Wang H."/>
            <person name="Wang A."/>
            <person name="Jiang F."/>
            <person name="Liu H."/>
            <person name="Zhao H."/>
            <person name="Xu D."/>
            <person name="Zhang Y."/>
        </authorList>
    </citation>
    <scope>NUCLEOTIDE SEQUENCE [LARGE SCALE GENOMIC DNA]</scope>
    <source>
        <strain evidence="2">cv. Yunnan</strain>
        <tissue evidence="1">Leaves</tissue>
    </source>
</reference>
<protein>
    <submittedName>
        <fullName evidence="1">Uncharacterized protein</fullName>
    </submittedName>
</protein>
<organism evidence="1 2">
    <name type="scientific">Smallanthus sonchifolius</name>
    <dbReference type="NCBI Taxonomy" id="185202"/>
    <lineage>
        <taxon>Eukaryota</taxon>
        <taxon>Viridiplantae</taxon>
        <taxon>Streptophyta</taxon>
        <taxon>Embryophyta</taxon>
        <taxon>Tracheophyta</taxon>
        <taxon>Spermatophyta</taxon>
        <taxon>Magnoliopsida</taxon>
        <taxon>eudicotyledons</taxon>
        <taxon>Gunneridae</taxon>
        <taxon>Pentapetalae</taxon>
        <taxon>asterids</taxon>
        <taxon>campanulids</taxon>
        <taxon>Asterales</taxon>
        <taxon>Asteraceae</taxon>
        <taxon>Asteroideae</taxon>
        <taxon>Heliantheae alliance</taxon>
        <taxon>Millerieae</taxon>
        <taxon>Smallanthus</taxon>
    </lineage>
</organism>
<reference evidence="2" key="1">
    <citation type="journal article" date="2022" name="Mol. Ecol. Resour.">
        <title>The genomes of chicory, endive, great burdock and yacon provide insights into Asteraceae palaeo-polyploidization history and plant inulin production.</title>
        <authorList>
            <person name="Fan W."/>
            <person name="Wang S."/>
            <person name="Wang H."/>
            <person name="Wang A."/>
            <person name="Jiang F."/>
            <person name="Liu H."/>
            <person name="Zhao H."/>
            <person name="Xu D."/>
            <person name="Zhang Y."/>
        </authorList>
    </citation>
    <scope>NUCLEOTIDE SEQUENCE [LARGE SCALE GENOMIC DNA]</scope>
    <source>
        <strain evidence="2">cv. Yunnan</strain>
    </source>
</reference>
<dbReference type="EMBL" id="CM042020">
    <property type="protein sequence ID" value="KAI3822923.1"/>
    <property type="molecule type" value="Genomic_DNA"/>
</dbReference>
<comment type="caution">
    <text evidence="1">The sequence shown here is derived from an EMBL/GenBank/DDBJ whole genome shotgun (WGS) entry which is preliminary data.</text>
</comment>
<dbReference type="Proteomes" id="UP001056120">
    <property type="component" value="Linkage Group LG03"/>
</dbReference>
<accession>A0ACB9JSF1</accession>
<gene>
    <name evidence="1" type="ORF">L1987_10524</name>
</gene>
<keyword evidence="2" id="KW-1185">Reference proteome</keyword>
<sequence>MHVMDYATRVSRVLDVVLKTQVKAGFVADVVAAIDQIATTNQLVTAEGDSTNMKCLDKERDALLHFKAHLQDPNDYLSTWTSEEPATNDCCNWRRVTCNEQTGHVLKLDLGRCDFKGEISPSLLNLTYLNDLDLSGNSFNETVPMFIGSMTRLTQLDLSSSSFSGTIPRSIGSLTKLTGLDLSFNSFIGTIPAFIGSMTQLSYLHLDSNSFDGDIPPAHGNLTNLERLSLRYLNGITIENLDWLSHLSHLTDLNMDGTSLAKANNWVNVILGLKNISFLSLDGCNLSQVMHPYSTSFVNSSSSSSSSSIFSLSLRDNNLNSSMYHWLFPLTSNRLWQLILSDNILVGLPEYIGKLCSLASLSFSNNSAVGEFPDFLTKMSGCTSARLQEMDVSYNRLTGSLSSDIQKFPSLVYLNLANNHLNGTISEKVWELDTLDILDISSNSLRGIISESIGKSKLRTIDLSNNSLEGPLGTSKAHMSNLSYIEYIDLGSCKLGPSFPKWIQTLKNLTHLDISNTRISDIVPDEFWNMWPSRLTYLNISSNNFTGKIPDLLSNFDPESSIIDLSSNNFYGEIPDCLWHFKHLKVLNLGHNKLSGRLRASIESSVELEVLYLYNNNFSGDLPLSLRNCTKLTFLDLGANKFSGNVPVWIGENLSGLYLLSLRSNNFFGYIPLEICELVNLQILDLSMNNLNGTIPTCVSNLTSMVQAGFSQQLHSFLDPFSVVSETYQTKFLPVYADYALIQWQGNTIEFNKNLGLLKSIDLSSNNLTGQIPYELTDLHELLALNLSSNALVRDIPHKIGEMKNLLTLDLSRNKLSGGLPSSMSQLNFINYIDLSHNYLSGRIPPGQLQTFDPSRYTDNAGLCGPPVLEKCGVEEDSEVPPMVGEDEDIEEGTNELWRWFYIGGATGFATGFWILCSVLLVNRRARHAFFHFMTSLENWVYVKVTVFIANLQR</sequence>
<name>A0ACB9JSF1_9ASTR</name>
<evidence type="ECO:0000313" key="2">
    <source>
        <dbReference type="Proteomes" id="UP001056120"/>
    </source>
</evidence>